<dbReference type="NCBIfam" id="TIGR00913">
    <property type="entry name" value="2A0310"/>
    <property type="match status" value="4"/>
</dbReference>
<comment type="caution">
    <text evidence="11">The sequence shown here is derived from an EMBL/GenBank/DDBJ whole genome shotgun (WGS) entry which is preliminary data.</text>
</comment>
<feature type="transmembrane region" description="Helical" evidence="9">
    <location>
        <begin position="1616"/>
        <end position="1637"/>
    </location>
</feature>
<feature type="transmembrane region" description="Helical" evidence="9">
    <location>
        <begin position="1450"/>
        <end position="1470"/>
    </location>
</feature>
<dbReference type="InterPro" id="IPR004762">
    <property type="entry name" value="Amino_acid_permease_fungi"/>
</dbReference>
<feature type="transmembrane region" description="Helical" evidence="9">
    <location>
        <begin position="1004"/>
        <end position="1023"/>
    </location>
</feature>
<evidence type="ECO:0000313" key="11">
    <source>
        <dbReference type="EMBL" id="ONH76419.1"/>
    </source>
</evidence>
<dbReference type="GO" id="GO:0005886">
    <property type="term" value="C:plasma membrane"/>
    <property type="evidence" value="ECO:0007669"/>
    <property type="project" value="UniProtKB-SubCell"/>
</dbReference>
<evidence type="ECO:0000259" key="10">
    <source>
        <dbReference type="Pfam" id="PF00324"/>
    </source>
</evidence>
<evidence type="ECO:0000256" key="7">
    <source>
        <dbReference type="ARBA" id="ARBA00022989"/>
    </source>
</evidence>
<comment type="subcellular location">
    <subcellularLocation>
        <location evidence="1">Cell membrane</location>
        <topology evidence="1">Multi-pass membrane protein</topology>
    </subcellularLocation>
</comment>
<evidence type="ECO:0000256" key="3">
    <source>
        <dbReference type="ARBA" id="ARBA00022448"/>
    </source>
</evidence>
<organism evidence="11 12">
    <name type="scientific">Pichia kudriavzevii</name>
    <name type="common">Yeast</name>
    <name type="synonym">Issatchenkia orientalis</name>
    <dbReference type="NCBI Taxonomy" id="4909"/>
    <lineage>
        <taxon>Eukaryota</taxon>
        <taxon>Fungi</taxon>
        <taxon>Dikarya</taxon>
        <taxon>Ascomycota</taxon>
        <taxon>Saccharomycotina</taxon>
        <taxon>Pichiomycetes</taxon>
        <taxon>Pichiales</taxon>
        <taxon>Pichiaceae</taxon>
        <taxon>Pichia</taxon>
    </lineage>
</organism>
<feature type="domain" description="Amino acid permease/ SLC12A" evidence="10">
    <location>
        <begin position="1268"/>
        <end position="1725"/>
    </location>
</feature>
<dbReference type="InterPro" id="IPR004841">
    <property type="entry name" value="AA-permease/SLC12A_dom"/>
</dbReference>
<feature type="transmembrane region" description="Helical" evidence="9">
    <location>
        <begin position="1658"/>
        <end position="1680"/>
    </location>
</feature>
<dbReference type="Pfam" id="PF00324">
    <property type="entry name" value="AA_permease"/>
    <property type="match status" value="4"/>
</dbReference>
<dbReference type="Gene3D" id="1.20.1740.10">
    <property type="entry name" value="Amino acid/polyamine transporter I"/>
    <property type="match status" value="4"/>
</dbReference>
<feature type="transmembrane region" description="Helical" evidence="9">
    <location>
        <begin position="790"/>
        <end position="809"/>
    </location>
</feature>
<feature type="domain" description="Amino acid permease/ SLC12A" evidence="10">
    <location>
        <begin position="82"/>
        <end position="537"/>
    </location>
</feature>
<keyword evidence="3" id="KW-0813">Transport</keyword>
<feature type="domain" description="Amino acid permease/ SLC12A" evidence="10">
    <location>
        <begin position="1862"/>
        <end position="2316"/>
    </location>
</feature>
<feature type="transmembrane region" description="Helical" evidence="9">
    <location>
        <begin position="1029"/>
        <end position="1050"/>
    </location>
</feature>
<evidence type="ECO:0000313" key="12">
    <source>
        <dbReference type="Proteomes" id="UP000189274"/>
    </source>
</evidence>
<feature type="transmembrane region" description="Helical" evidence="9">
    <location>
        <begin position="1271"/>
        <end position="1290"/>
    </location>
</feature>
<feature type="transmembrane region" description="Helical" evidence="9">
    <location>
        <begin position="85"/>
        <end position="105"/>
    </location>
</feature>
<evidence type="ECO:0000256" key="8">
    <source>
        <dbReference type="ARBA" id="ARBA00023136"/>
    </source>
</evidence>
<comment type="similarity">
    <text evidence="2">Belongs to the amino acid-polyamine-organocation (APC) superfamily. YAT (TC 2.A.3.10) family.</text>
</comment>
<dbReference type="VEuPathDB" id="FungiDB:C5L36_0C09750"/>
<gene>
    <name evidence="11" type="ORF">BOH78_1128</name>
</gene>
<feature type="transmembrane region" description="Helical" evidence="9">
    <location>
        <begin position="510"/>
        <end position="529"/>
    </location>
</feature>
<evidence type="ECO:0000256" key="2">
    <source>
        <dbReference type="ARBA" id="ARBA00006983"/>
    </source>
</evidence>
<reference evidence="12" key="1">
    <citation type="journal article" date="2017" name="Genome Announc.">
        <title>Genome sequences of Cyberlindnera fabianii 65, Pichia kudriavzevii 129, and Saccharomyces cerevisiae 131 isolated from fermented masau fruits in Zimbabwe.</title>
        <authorList>
            <person name="van Rijswijck I.M.H."/>
            <person name="Derks M.F.L."/>
            <person name="Abee T."/>
            <person name="de Ridder D."/>
            <person name="Smid E.J."/>
        </authorList>
    </citation>
    <scope>NUCLEOTIDE SEQUENCE [LARGE SCALE GENOMIC DNA]</scope>
    <source>
        <strain evidence="12">129</strain>
    </source>
</reference>
<protein>
    <submittedName>
        <fullName evidence="11">General amino-acid permease GAP1</fullName>
    </submittedName>
</protein>
<feature type="transmembrane region" description="Helical" evidence="9">
    <location>
        <begin position="1700"/>
        <end position="1717"/>
    </location>
</feature>
<feature type="transmembrane region" description="Helical" evidence="9">
    <location>
        <begin position="1113"/>
        <end position="1133"/>
    </location>
</feature>
<keyword evidence="8 9" id="KW-0472">Membrane</keyword>
<sequence>MSKDFKLDSLGGFEDTVDVVTTPIKYEEAEPTNKRGFFKGFIDGFRKIEVVDEALDPNLTDVERANILADRSPLKRNLKNRHIQMIAIGGSIGTGLFVGSGSSLATGGPAPLIICYFLIGTMVFSSVQALGELSVAFPISGSFLSLTTRMVSPIWSFAMAWNYGLQWIVLLPLELVAAALTIGYWNNSVNGAAWVSIFYALIVFINIFGVKGYGEAEFLFSAIKVIAVVGFVILGIVLNCGGGPVGGYIGGKYWHDPGAFNHGFKGFCGVFVSAAFAFAGTELIGLVAAETENPRKTLPKAAKQVFWRITLFYLVALTMVGLLVPYNDPRLIGNSDVSASPFVIAIRNAGIGGLPSVMNVVILVSVLSVGNSSVYGCSRTIATMANQGFLPKCCGYIDRKGRPAVGVLITLVFGLLCFLAATPKQEDVFDWMMALSGLSSIFTWGTICLCHLRFRMALKAQGRSTDELSFTAMGGIWGSIWSVVLNVLVLIVQFWVALFPEGSADAYNFFQLYLNAAFVLFCIGVFLVWKRFKVTWIIPIKEIDIDTGRRVEDWDLLKQEIADEKAFIASKPWYYRLYNIKGTMSKEYRFENGTSADDFSNVSKVGAQVQYDMESSNKSLESKDAYSNDTKEKKKSGFFREFIDGFREFEMEELDPNLTELEKAQAIAARSPLQKSLKNRHIRMIAIGGAVGTGLFIGAGKALKNGGPASLLICYFIVGTMIFSTVQALAELVVAFPVAGGFLQLNSKFVSPLWGFCMAWNYAMQWVIVLPIELVAASITVRYWNEEINSAAWVVIFYAFIVFINIFGAKGYGEAEFFFSLIKVLAVIGFIIFGIVINCGGGPDGHYIGGKYWHDPGAFNYGFKGFCSVFVTAAFSLAGTELVGLTAAEAVSPRKTIPSATKQVFWRITLFYMVSLTIVGLLVPSNDDRLLSSTSNSQSASPFVIAIKRAGVSGLPSVMNVVILLALISVGNAGVFVCSRTLSSLGDQGFAPKILSYVDRNGRPAVSMLVTFIVGLLCFLAATPKEEVIFNWLMALSGLSSVFTWGTICLSHIRFRQALKHHNKTIEELSFVSMTGVWGSVWGVILNVLILMAEFWVCLFPQGNGGKADAYSFFQNYLNVFFILFVLAIYLAIKRFKVTWLIPVSEIDIVTGRRYVDVEILKQEVAEEKEFIASKPWYYRIYNVDDTPAISKAGAHIEYEEESLTPSIKSKDAYSDNISGEKKGFFTEFIDSFREFQMEELDPNLTELEKAQAIAARSPLQRSLKQRHIRMIAIGGCVGTGLFVGSGAALSSGGPASLIICYFIVGTMIFSTVQALGELVVAFPVAGGFLSLNSKFVSPLWGFCMAWNYFLQWVIVLPIELVAASMTVRYWNHEINAAAWVAIFYSLIVFINLFGAKGYGEAEFIFSFIKVVAVIGFVLFGIIVNCGGGPHGHYIGGEYWKNPGAFNRGFKGFCSVFVTAAFSFSGTELVGLTSAETANPRKTLPSATKQVFWRITLFYMTSLTIVGLLVPYNDNELLNGSENSGSASPFVLAIKRAGVSGLPSVMNVVIVLAVISVGNAAVYACSRTIASLGDQGFAPKIFGYVDRNGRPAVGMLISLTVGLLCFLAATPKEDVIFAWLMALSGLSSVFTWGTICFSHLRFRQALRYHNRTTEELSFVAMTGIWGSIWGVVLNVLILIAEFWVSLFPTNKADANNFFKNYLNAVVLVAVLIFYLVWKKFKVTWLIPVGEIDIVTGRRFVDLDLLKQEIAEEKAFISSKPWYYKITMLDDSTKVYADIENVEQSNASFEGSSGTFTFRSTHSKIHEPMNENQHHSTSGYWRNFVDSFKEFDFDELDPNLSEIEKAQAIAARSPLQRGLKSRHVQMIAIGGAIGTGLFVGSGNALRTGGPASLIICYFLVGTMIFCTVQALGELAVAFPIPGSFLALNTRMISPIWGFCMAWNFALQWLIILPLELVAASITITYWNNDINGAVWVAIFYTLIVSINIFGVKGYGEAEFMFSIIKVIAVIGFVILGIVLNCGGGPIGGYIGGKYWHDPGAFNHGFKGFCAVFVTAAFSFGGTELVGLAAAETSNPRKTLPTATKQVFWRITLFYMISLTIVGLLVPYNDPRLIGNSSADASASPFVIAIRNAGIGGLPSLVNVVILISVLSVGNSAVFGCSRAIATLGDQGFAPRFFSFVDRKGRPMFGIAVTLIFGLISFLAATPKETTVFGWLMAISGLSAIFTWGTICFTHIRFRMALRAQGRDTSELTFTAMTGIWGSVWAVFLDVLILIAEFWVSLFPDDKPDAYNFFQNYLNIFFVMFVMCIYLVWKKFNVVFLVNLKDVDINTGRRVDDLDQIRQEIAEEKAYIASKPLYYRMYKFWC</sequence>
<keyword evidence="4" id="KW-1003">Cell membrane</keyword>
<evidence type="ECO:0000256" key="9">
    <source>
        <dbReference type="SAM" id="Phobius"/>
    </source>
</evidence>
<dbReference type="PROSITE" id="PS00218">
    <property type="entry name" value="AMINO_ACID_PERMEASE_1"/>
    <property type="match status" value="4"/>
</dbReference>
<feature type="transmembrane region" description="Helical" evidence="9">
    <location>
        <begin position="763"/>
        <end position="784"/>
    </location>
</feature>
<feature type="transmembrane region" description="Helical" evidence="9">
    <location>
        <begin position="1940"/>
        <end position="1965"/>
    </location>
</feature>
<feature type="transmembrane region" description="Helical" evidence="9">
    <location>
        <begin position="821"/>
        <end position="843"/>
    </location>
</feature>
<dbReference type="Proteomes" id="UP000189274">
    <property type="component" value="Unassembled WGS sequence"/>
</dbReference>
<feature type="transmembrane region" description="Helical" evidence="9">
    <location>
        <begin position="904"/>
        <end position="923"/>
    </location>
</feature>
<feature type="domain" description="Amino acid permease/ SLC12A" evidence="10">
    <location>
        <begin position="681"/>
        <end position="1141"/>
    </location>
</feature>
<dbReference type="PANTHER" id="PTHR43341">
    <property type="entry name" value="AMINO ACID PERMEASE"/>
    <property type="match status" value="1"/>
</dbReference>
<evidence type="ECO:0000256" key="5">
    <source>
        <dbReference type="ARBA" id="ARBA00022692"/>
    </source>
</evidence>
<feature type="transmembrane region" description="Helical" evidence="9">
    <location>
        <begin position="2185"/>
        <end position="2204"/>
    </location>
</feature>
<keyword evidence="5 9" id="KW-0812">Transmembrane</keyword>
<feature type="transmembrane region" description="Helical" evidence="9">
    <location>
        <begin position="191"/>
        <end position="210"/>
    </location>
</feature>
<feature type="transmembrane region" description="Helical" evidence="9">
    <location>
        <begin position="709"/>
        <end position="742"/>
    </location>
</feature>
<feature type="transmembrane region" description="Helical" evidence="9">
    <location>
        <begin position="2252"/>
        <end position="2274"/>
    </location>
</feature>
<evidence type="ECO:0000256" key="4">
    <source>
        <dbReference type="ARBA" id="ARBA00022475"/>
    </source>
</evidence>
<feature type="transmembrane region" description="Helical" evidence="9">
    <location>
        <begin position="2002"/>
        <end position="2024"/>
    </location>
</feature>
<feature type="transmembrane region" description="Helical" evidence="9">
    <location>
        <begin position="222"/>
        <end position="244"/>
    </location>
</feature>
<dbReference type="EMBL" id="MQVM01000004">
    <property type="protein sequence ID" value="ONH76419.1"/>
    <property type="molecule type" value="Genomic_DNA"/>
</dbReference>
<feature type="transmembrane region" description="Helical" evidence="9">
    <location>
        <begin position="1971"/>
        <end position="1990"/>
    </location>
</feature>
<accession>A0A1V2LTW3</accession>
<feature type="transmembrane region" description="Helical" evidence="9">
    <location>
        <begin position="2139"/>
        <end position="2164"/>
    </location>
</feature>
<feature type="transmembrane region" description="Helical" evidence="9">
    <location>
        <begin position="433"/>
        <end position="454"/>
    </location>
</feature>
<evidence type="ECO:0000256" key="1">
    <source>
        <dbReference type="ARBA" id="ARBA00004651"/>
    </source>
</evidence>
<feature type="transmembrane region" description="Helical" evidence="9">
    <location>
        <begin position="1591"/>
        <end position="1610"/>
    </location>
</feature>
<dbReference type="FunFam" id="1.20.1740.10:FF:000017">
    <property type="entry name" value="Amino acid permease"/>
    <property type="match status" value="4"/>
</dbReference>
<feature type="transmembrane region" description="Helical" evidence="9">
    <location>
        <begin position="1377"/>
        <end position="1396"/>
    </location>
</feature>
<proteinExistence type="inferred from homology"/>
<dbReference type="InterPro" id="IPR050524">
    <property type="entry name" value="APC_YAT"/>
</dbReference>
<dbReference type="GO" id="GO:0015171">
    <property type="term" value="F:amino acid transmembrane transporter activity"/>
    <property type="evidence" value="ECO:0007669"/>
    <property type="project" value="TreeGrafter"/>
</dbReference>
<feature type="transmembrane region" description="Helical" evidence="9">
    <location>
        <begin position="1548"/>
        <end position="1570"/>
    </location>
</feature>
<feature type="transmembrane region" description="Helical" evidence="9">
    <location>
        <begin position="2294"/>
        <end position="2311"/>
    </location>
</feature>
<feature type="transmembrane region" description="Helical" evidence="9">
    <location>
        <begin position="1890"/>
        <end position="1919"/>
    </location>
</feature>
<feature type="transmembrane region" description="Helical" evidence="9">
    <location>
        <begin position="1408"/>
        <end position="1430"/>
    </location>
</feature>
<name>A0A1V2LTW3_PICKU</name>
<feature type="transmembrane region" description="Helical" evidence="9">
    <location>
        <begin position="2210"/>
        <end position="2231"/>
    </location>
</feature>
<keyword evidence="7 9" id="KW-1133">Transmembrane helix</keyword>
<feature type="transmembrane region" description="Helical" evidence="9">
    <location>
        <begin position="160"/>
        <end position="185"/>
    </location>
</feature>
<feature type="transmembrane region" description="Helical" evidence="9">
    <location>
        <begin position="1491"/>
        <end position="1512"/>
    </location>
</feature>
<feature type="transmembrane region" description="Helical" evidence="9">
    <location>
        <begin position="305"/>
        <end position="324"/>
    </location>
</feature>
<feature type="transmembrane region" description="Helical" evidence="9">
    <location>
        <begin position="863"/>
        <end position="883"/>
    </location>
</feature>
<dbReference type="InterPro" id="IPR004840">
    <property type="entry name" value="Amino_acid_permease_CS"/>
</dbReference>
<keyword evidence="6" id="KW-0029">Amino-acid transport</keyword>
<dbReference type="VEuPathDB" id="FungiDB:C5L36_0C09780"/>
<feature type="transmembrane region" description="Helical" evidence="9">
    <location>
        <begin position="961"/>
        <end position="983"/>
    </location>
</feature>
<feature type="transmembrane region" description="Helical" evidence="9">
    <location>
        <begin position="1071"/>
        <end position="1093"/>
    </location>
</feature>
<feature type="transmembrane region" description="Helical" evidence="9">
    <location>
        <begin position="264"/>
        <end position="284"/>
    </location>
</feature>
<feature type="transmembrane region" description="Helical" evidence="9">
    <location>
        <begin position="2044"/>
        <end position="2064"/>
    </location>
</feature>
<dbReference type="PANTHER" id="PTHR43341:SF1">
    <property type="entry name" value="GENERAL AMINO-ACID PERMEASE GAP1"/>
    <property type="match status" value="1"/>
</dbReference>
<feature type="transmembrane region" description="Helical" evidence="9">
    <location>
        <begin position="1865"/>
        <end position="1884"/>
    </location>
</feature>
<feature type="transmembrane region" description="Helical" evidence="9">
    <location>
        <begin position="475"/>
        <end position="498"/>
    </location>
</feature>
<feature type="transmembrane region" description="Helical" evidence="9">
    <location>
        <begin position="1296"/>
        <end position="1329"/>
    </location>
</feature>
<feature type="transmembrane region" description="Helical" evidence="9">
    <location>
        <begin position="111"/>
        <end position="139"/>
    </location>
</feature>
<feature type="transmembrane region" description="Helical" evidence="9">
    <location>
        <begin position="2085"/>
        <end position="2106"/>
    </location>
</feature>
<feature type="transmembrane region" description="Helical" evidence="9">
    <location>
        <begin position="404"/>
        <end position="421"/>
    </location>
</feature>
<feature type="transmembrane region" description="Helical" evidence="9">
    <location>
        <begin position="684"/>
        <end position="703"/>
    </location>
</feature>
<dbReference type="VEuPathDB" id="FungiDB:C5L36_0C09760"/>
<evidence type="ECO:0000256" key="6">
    <source>
        <dbReference type="ARBA" id="ARBA00022970"/>
    </source>
</evidence>